<sequence>MSHNFDDRSVNNLLKEIDDLINRMGDQNNESHKSDNSFKDQLRQTGRFVYENEQPCDVPKKFSTSIPKKQQNNSQQKKVTIVADKKSSSSSSSSSDDEYEVQKKNNKQQDQQKQKSKYSPNKAKWAGSQCSYRSKAKSNLKSESQSQLSYLKTQQSQLIVQPVKDVFCLICEEFIPIDIVNLHIADCQQISNGGSEDQMLKLKLENYKKLLSLRFEASTDENVKCLIELLYNCTQQILDVSDQYQLSQTIEDLYVLKTQLNQNTKAYHVLTVAQKIQEIANRKMQVMILQQEKHLEVKESSTIQHQNKINFKQQEQQIDRQTVISYATNTTTKKRLFESPSFQNMPKQLVKISNINSKPITEFQIQKKSPVKQEQVYLKNGIELGNNYDSSKKRSYIQLSNSKKLSKVHTEQQPQENNREFEPTVISKLQSYISNVKGKFSNENEQIKKKFFLQACKCKDKFPVNHPAQNILISEMFNQSLRQQIPEHEWEVWINNVLQNA</sequence>
<dbReference type="Proteomes" id="UP000692954">
    <property type="component" value="Unassembled WGS sequence"/>
</dbReference>
<feature type="region of interest" description="Disordered" evidence="1">
    <location>
        <begin position="24"/>
        <end position="129"/>
    </location>
</feature>
<comment type="caution">
    <text evidence="2">The sequence shown here is derived from an EMBL/GenBank/DDBJ whole genome shotgun (WGS) entry which is preliminary data.</text>
</comment>
<organism evidence="2 3">
    <name type="scientific">Paramecium sonneborni</name>
    <dbReference type="NCBI Taxonomy" id="65129"/>
    <lineage>
        <taxon>Eukaryota</taxon>
        <taxon>Sar</taxon>
        <taxon>Alveolata</taxon>
        <taxon>Ciliophora</taxon>
        <taxon>Intramacronucleata</taxon>
        <taxon>Oligohymenophorea</taxon>
        <taxon>Peniculida</taxon>
        <taxon>Parameciidae</taxon>
        <taxon>Paramecium</taxon>
    </lineage>
</organism>
<gene>
    <name evidence="2" type="ORF">PSON_ATCC_30995.1.T0730130</name>
</gene>
<evidence type="ECO:0000256" key="1">
    <source>
        <dbReference type="SAM" id="MobiDB-lite"/>
    </source>
</evidence>
<evidence type="ECO:0000313" key="2">
    <source>
        <dbReference type="EMBL" id="CAD8100218.1"/>
    </source>
</evidence>
<evidence type="ECO:0000313" key="3">
    <source>
        <dbReference type="Proteomes" id="UP000692954"/>
    </source>
</evidence>
<protein>
    <submittedName>
        <fullName evidence="2">Uncharacterized protein</fullName>
    </submittedName>
</protein>
<keyword evidence="3" id="KW-1185">Reference proteome</keyword>
<dbReference type="AlphaFoldDB" id="A0A8S1PC12"/>
<reference evidence="2" key="1">
    <citation type="submission" date="2021-01" db="EMBL/GenBank/DDBJ databases">
        <authorList>
            <consortium name="Genoscope - CEA"/>
            <person name="William W."/>
        </authorList>
    </citation>
    <scope>NUCLEOTIDE SEQUENCE</scope>
</reference>
<dbReference type="EMBL" id="CAJJDN010000073">
    <property type="protein sequence ID" value="CAD8100218.1"/>
    <property type="molecule type" value="Genomic_DNA"/>
</dbReference>
<feature type="compositionally biased region" description="Low complexity" evidence="1">
    <location>
        <begin position="68"/>
        <end position="78"/>
    </location>
</feature>
<accession>A0A8S1PC12</accession>
<name>A0A8S1PC12_9CILI</name>
<feature type="compositionally biased region" description="Basic and acidic residues" evidence="1">
    <location>
        <begin position="29"/>
        <end position="42"/>
    </location>
</feature>
<proteinExistence type="predicted"/>
<dbReference type="OrthoDB" id="298820at2759"/>